<comment type="caution">
    <text evidence="1">The sequence shown here is derived from an EMBL/GenBank/DDBJ whole genome shotgun (WGS) entry which is preliminary data.</text>
</comment>
<organism evidence="1 2">
    <name type="scientific">Kocuria rosea subsp. polaris</name>
    <dbReference type="NCBI Taxonomy" id="136273"/>
    <lineage>
        <taxon>Bacteria</taxon>
        <taxon>Bacillati</taxon>
        <taxon>Actinomycetota</taxon>
        <taxon>Actinomycetes</taxon>
        <taxon>Micrococcales</taxon>
        <taxon>Micrococcaceae</taxon>
        <taxon>Kocuria</taxon>
    </lineage>
</organism>
<name>A0A0A6VQE1_KOCRO</name>
<keyword evidence="2" id="KW-1185">Reference proteome</keyword>
<protein>
    <submittedName>
        <fullName evidence="1">Uncharacterized protein</fullName>
    </submittedName>
</protein>
<reference evidence="1 2" key="1">
    <citation type="journal article" date="2003" name="Int. J. Syst. Evol. Microbiol.">
        <title>Kocuria polaris sp. nov., an orange-pigmented psychrophilic bacterium isolated from an Antarctic cyanobacterial mat sample.</title>
        <authorList>
            <person name="Reddy G.S."/>
            <person name="Prakash J.S."/>
            <person name="Prabahar V."/>
            <person name="Matsumoto G.I."/>
            <person name="Stackebrandt E."/>
            <person name="Shivaji S."/>
        </authorList>
    </citation>
    <scope>NUCLEOTIDE SEQUENCE [LARGE SCALE GENOMIC DNA]</scope>
    <source>
        <strain evidence="1 2">CMS 76or</strain>
    </source>
</reference>
<dbReference type="EMBL" id="JSUH01000012">
    <property type="protein sequence ID" value="KHD96851.1"/>
    <property type="molecule type" value="Genomic_DNA"/>
</dbReference>
<gene>
    <name evidence="1" type="ORF">GY22_13510</name>
</gene>
<proteinExistence type="predicted"/>
<sequence length="60" mass="6426">MTEPNTLVRLLEEAWVEAEVFALHPDYRAVLLAVDGLVPGPSDAAGEALRGRPRPPPPAP</sequence>
<dbReference type="Proteomes" id="UP000030466">
    <property type="component" value="Unassembled WGS sequence"/>
</dbReference>
<evidence type="ECO:0000313" key="2">
    <source>
        <dbReference type="Proteomes" id="UP000030466"/>
    </source>
</evidence>
<accession>A0A0A6VQE1</accession>
<dbReference type="AlphaFoldDB" id="A0A0A6VQE1"/>
<evidence type="ECO:0000313" key="1">
    <source>
        <dbReference type="EMBL" id="KHD96851.1"/>
    </source>
</evidence>
<dbReference type="RefSeq" id="WP_035928620.1">
    <property type="nucleotide sequence ID" value="NZ_JSUH01000012.1"/>
</dbReference>